<organism evidence="3 4">
    <name type="scientific">Ceratodon purpureus</name>
    <name type="common">Fire moss</name>
    <name type="synonym">Dicranum purpureum</name>
    <dbReference type="NCBI Taxonomy" id="3225"/>
    <lineage>
        <taxon>Eukaryota</taxon>
        <taxon>Viridiplantae</taxon>
        <taxon>Streptophyta</taxon>
        <taxon>Embryophyta</taxon>
        <taxon>Bryophyta</taxon>
        <taxon>Bryophytina</taxon>
        <taxon>Bryopsida</taxon>
        <taxon>Dicranidae</taxon>
        <taxon>Pseudoditrichales</taxon>
        <taxon>Ditrichaceae</taxon>
        <taxon>Ceratodon</taxon>
    </lineage>
</organism>
<accession>A0A8T0GJM6</accession>
<comment type="caution">
    <text evidence="3">The sequence shown here is derived from an EMBL/GenBank/DDBJ whole genome shotgun (WGS) entry which is preliminary data.</text>
</comment>
<proteinExistence type="predicted"/>
<protein>
    <recommendedName>
        <fullName evidence="2">Stress-response A/B barrel domain-containing protein</fullName>
    </recommendedName>
</protein>
<dbReference type="SMART" id="SM00886">
    <property type="entry name" value="Dabb"/>
    <property type="match status" value="2"/>
</dbReference>
<evidence type="ECO:0000313" key="3">
    <source>
        <dbReference type="EMBL" id="KAG0559210.1"/>
    </source>
</evidence>
<evidence type="ECO:0000256" key="1">
    <source>
        <dbReference type="ARBA" id="ARBA00011738"/>
    </source>
</evidence>
<sequence>MDWRLRRPSIPVVDVALRARRDSLIAARSSSERRASIASFKELAPGFKYPVLEHIVMFKVKDDANPKEVATMLEAIRGLRKLDGVQELTVGQALSVQGGDYTHVLHGRYRDKKALAAFTANPDFAKIAKKFLVPLTENMVTVDWECKPYGPYLESIMAKRITLVKIKEGTSSADLRFMEESIPRLPSKCPTIGQASAGTLFPSDKAKGFNYGILELFPSTEDEEEVFASVEHIAWQDTKLRPIAGSLLLADFHANV</sequence>
<feature type="domain" description="Stress-response A/B barrel" evidence="2">
    <location>
        <begin position="158"/>
        <end position="252"/>
    </location>
</feature>
<dbReference type="PANTHER" id="PTHR33178">
    <property type="match status" value="1"/>
</dbReference>
<reference evidence="3" key="1">
    <citation type="submission" date="2020-06" db="EMBL/GenBank/DDBJ databases">
        <title>WGS assembly of Ceratodon purpureus strain R40.</title>
        <authorList>
            <person name="Carey S.B."/>
            <person name="Jenkins J."/>
            <person name="Shu S."/>
            <person name="Lovell J.T."/>
            <person name="Sreedasyam A."/>
            <person name="Maumus F."/>
            <person name="Tiley G.P."/>
            <person name="Fernandez-Pozo N."/>
            <person name="Barry K."/>
            <person name="Chen C."/>
            <person name="Wang M."/>
            <person name="Lipzen A."/>
            <person name="Daum C."/>
            <person name="Saski C.A."/>
            <person name="Payton A.C."/>
            <person name="Mcbreen J.C."/>
            <person name="Conrad R.E."/>
            <person name="Kollar L.M."/>
            <person name="Olsson S."/>
            <person name="Huttunen S."/>
            <person name="Landis J.B."/>
            <person name="Wickett N.J."/>
            <person name="Johnson M.G."/>
            <person name="Rensing S.A."/>
            <person name="Grimwood J."/>
            <person name="Schmutz J."/>
            <person name="Mcdaniel S.F."/>
        </authorList>
    </citation>
    <scope>NUCLEOTIDE SEQUENCE</scope>
    <source>
        <strain evidence="3">R40</strain>
    </source>
</reference>
<dbReference type="AlphaFoldDB" id="A0A8T0GJM6"/>
<dbReference type="InterPro" id="IPR013097">
    <property type="entry name" value="Dabb"/>
</dbReference>
<dbReference type="SUPFAM" id="SSF54909">
    <property type="entry name" value="Dimeric alpha+beta barrel"/>
    <property type="match status" value="2"/>
</dbReference>
<feature type="domain" description="Stress-response A/B barrel" evidence="2">
    <location>
        <begin position="52"/>
        <end position="144"/>
    </location>
</feature>
<evidence type="ECO:0000313" key="4">
    <source>
        <dbReference type="Proteomes" id="UP000822688"/>
    </source>
</evidence>
<dbReference type="OrthoDB" id="42919at2759"/>
<dbReference type="PANTHER" id="PTHR33178:SF3">
    <property type="entry name" value="STRESS-RESPONSE A_B BARREL DOMAIN-CONTAINING PROTEIN UP3"/>
    <property type="match status" value="1"/>
</dbReference>
<dbReference type="InterPro" id="IPR044662">
    <property type="entry name" value="HS1/DABB1-like"/>
</dbReference>
<dbReference type="EMBL" id="CM026431">
    <property type="protein sequence ID" value="KAG0559210.1"/>
    <property type="molecule type" value="Genomic_DNA"/>
</dbReference>
<dbReference type="InterPro" id="IPR011008">
    <property type="entry name" value="Dimeric_a/b-barrel"/>
</dbReference>
<name>A0A8T0GJM6_CERPU</name>
<comment type="subunit">
    <text evidence="1">Homodimer.</text>
</comment>
<dbReference type="Gene3D" id="3.30.70.100">
    <property type="match status" value="2"/>
</dbReference>
<dbReference type="Proteomes" id="UP000822688">
    <property type="component" value="Chromosome 10"/>
</dbReference>
<dbReference type="PROSITE" id="PS51502">
    <property type="entry name" value="S_R_A_B_BARREL"/>
    <property type="match status" value="2"/>
</dbReference>
<evidence type="ECO:0000259" key="2">
    <source>
        <dbReference type="PROSITE" id="PS51502"/>
    </source>
</evidence>
<keyword evidence="4" id="KW-1185">Reference proteome</keyword>
<dbReference type="Pfam" id="PF07876">
    <property type="entry name" value="Dabb"/>
    <property type="match status" value="2"/>
</dbReference>
<gene>
    <name evidence="3" type="ORF">KC19_10G087400</name>
</gene>